<dbReference type="EMBL" id="JACEFO010000895">
    <property type="protein sequence ID" value="KAF8753603.1"/>
    <property type="molecule type" value="Genomic_DNA"/>
</dbReference>
<name>A0A835KL81_9POAL</name>
<evidence type="ECO:0000313" key="3">
    <source>
        <dbReference type="Proteomes" id="UP000636709"/>
    </source>
</evidence>
<organism evidence="2 3">
    <name type="scientific">Digitaria exilis</name>
    <dbReference type="NCBI Taxonomy" id="1010633"/>
    <lineage>
        <taxon>Eukaryota</taxon>
        <taxon>Viridiplantae</taxon>
        <taxon>Streptophyta</taxon>
        <taxon>Embryophyta</taxon>
        <taxon>Tracheophyta</taxon>
        <taxon>Spermatophyta</taxon>
        <taxon>Magnoliopsida</taxon>
        <taxon>Liliopsida</taxon>
        <taxon>Poales</taxon>
        <taxon>Poaceae</taxon>
        <taxon>PACMAD clade</taxon>
        <taxon>Panicoideae</taxon>
        <taxon>Panicodae</taxon>
        <taxon>Paniceae</taxon>
        <taxon>Anthephorinae</taxon>
        <taxon>Digitaria</taxon>
    </lineage>
</organism>
<gene>
    <name evidence="2" type="ORF">HU200_011599</name>
</gene>
<evidence type="ECO:0000256" key="1">
    <source>
        <dbReference type="SAM" id="MobiDB-lite"/>
    </source>
</evidence>
<comment type="caution">
    <text evidence="2">The sequence shown here is derived from an EMBL/GenBank/DDBJ whole genome shotgun (WGS) entry which is preliminary data.</text>
</comment>
<keyword evidence="3" id="KW-1185">Reference proteome</keyword>
<evidence type="ECO:0000313" key="2">
    <source>
        <dbReference type="EMBL" id="KAF8753603.1"/>
    </source>
</evidence>
<feature type="region of interest" description="Disordered" evidence="1">
    <location>
        <begin position="1"/>
        <end position="22"/>
    </location>
</feature>
<protein>
    <submittedName>
        <fullName evidence="2">Uncharacterized protein</fullName>
    </submittedName>
</protein>
<dbReference type="Proteomes" id="UP000636709">
    <property type="component" value="Unassembled WGS sequence"/>
</dbReference>
<dbReference type="AlphaFoldDB" id="A0A835KL81"/>
<sequence length="133" mass="14032">MKLRWHAQLGTGNATNHGWTGPMEDDATIQGYGNLQPAEQGSRAGHARYVLAFSIPSLVLQRKERGKATMGICCSKAKDDDDEQGGGFPGCTTTCSTTTSGPPPPPPCTPSKAGRAPTRTPWTLLAMSATTFP</sequence>
<feature type="compositionally biased region" description="Low complexity" evidence="1">
    <location>
        <begin position="90"/>
        <end position="100"/>
    </location>
</feature>
<feature type="region of interest" description="Disordered" evidence="1">
    <location>
        <begin position="75"/>
        <end position="133"/>
    </location>
</feature>
<reference evidence="2" key="1">
    <citation type="submission" date="2020-07" db="EMBL/GenBank/DDBJ databases">
        <title>Genome sequence and genetic diversity analysis of an under-domesticated orphan crop, white fonio (Digitaria exilis).</title>
        <authorList>
            <person name="Bennetzen J.L."/>
            <person name="Chen S."/>
            <person name="Ma X."/>
            <person name="Wang X."/>
            <person name="Yssel A.E.J."/>
            <person name="Chaluvadi S.R."/>
            <person name="Johnson M."/>
            <person name="Gangashetty P."/>
            <person name="Hamidou F."/>
            <person name="Sanogo M.D."/>
            <person name="Zwaenepoel A."/>
            <person name="Wallace J."/>
            <person name="Van De Peer Y."/>
            <person name="Van Deynze A."/>
        </authorList>
    </citation>
    <scope>NUCLEOTIDE SEQUENCE</scope>
    <source>
        <tissue evidence="2">Leaves</tissue>
    </source>
</reference>
<proteinExistence type="predicted"/>
<accession>A0A835KL81</accession>